<evidence type="ECO:0000259" key="1">
    <source>
        <dbReference type="Pfam" id="PF00534"/>
    </source>
</evidence>
<protein>
    <submittedName>
        <fullName evidence="3">Glycosyltransferase family 4 protein</fullName>
    </submittedName>
</protein>
<dbReference type="CDD" id="cd03798">
    <property type="entry name" value="GT4_WlbH-like"/>
    <property type="match status" value="1"/>
</dbReference>
<dbReference type="PANTHER" id="PTHR45947">
    <property type="entry name" value="SULFOQUINOVOSYL TRANSFERASE SQD2"/>
    <property type="match status" value="1"/>
</dbReference>
<dbReference type="PANTHER" id="PTHR45947:SF3">
    <property type="entry name" value="SULFOQUINOVOSYL TRANSFERASE SQD2"/>
    <property type="match status" value="1"/>
</dbReference>
<proteinExistence type="predicted"/>
<gene>
    <name evidence="3" type="ORF">J0A65_10875</name>
</gene>
<accession>A0ABS3CTI3</accession>
<dbReference type="SUPFAM" id="SSF53756">
    <property type="entry name" value="UDP-Glycosyltransferase/glycogen phosphorylase"/>
    <property type="match status" value="1"/>
</dbReference>
<dbReference type="Gene3D" id="3.40.50.2000">
    <property type="entry name" value="Glycogen Phosphorylase B"/>
    <property type="match status" value="2"/>
</dbReference>
<evidence type="ECO:0000313" key="3">
    <source>
        <dbReference type="EMBL" id="MBN7820370.1"/>
    </source>
</evidence>
<dbReference type="Pfam" id="PF00534">
    <property type="entry name" value="Glycos_transf_1"/>
    <property type="match status" value="1"/>
</dbReference>
<feature type="domain" description="Glycosyl transferase family 1" evidence="1">
    <location>
        <begin position="214"/>
        <end position="371"/>
    </location>
</feature>
<evidence type="ECO:0000313" key="4">
    <source>
        <dbReference type="Proteomes" id="UP000663992"/>
    </source>
</evidence>
<name>A0ABS3CTI3_9ALTE</name>
<keyword evidence="4" id="KW-1185">Reference proteome</keyword>
<dbReference type="InterPro" id="IPR028098">
    <property type="entry name" value="Glyco_trans_4-like_N"/>
</dbReference>
<dbReference type="Proteomes" id="UP000663992">
    <property type="component" value="Unassembled WGS sequence"/>
</dbReference>
<comment type="caution">
    <text evidence="3">The sequence shown here is derived from an EMBL/GenBank/DDBJ whole genome shotgun (WGS) entry which is preliminary data.</text>
</comment>
<evidence type="ECO:0000259" key="2">
    <source>
        <dbReference type="Pfam" id="PF13439"/>
    </source>
</evidence>
<dbReference type="EMBL" id="JAFKCS010000009">
    <property type="protein sequence ID" value="MBN7820370.1"/>
    <property type="molecule type" value="Genomic_DNA"/>
</dbReference>
<sequence length="394" mass="44703">MRILTFTSLFPNSEQPRLGVFIENRLRELRRYHPDVVLHVVAPVPWFPIKSNHFGEYGKMARVEKQAIRDGVQVYYPRYPVLPKIGMNLAPFLMALWMLPFLRKLQKQGVDFDLIDSHFFYPDGAAAVWLGKRLGKPVAVTARGSDIHLYPTFPWPRRVIQWTLRNSQLPVAVCKALADEMQQIEPAAKKVLVARNGVNLEHFAPETQRELLRQRLGLERYTLLSVGNLIELKGHHFVIETLVKLPECQLCIIGDGPWRQQLQSLAESLGVAERVRFTGLLNRQQLRDYYAAADIMVLASSREGWANVLLESMACGTPVVATAIWGTPEVVASPEAGCLASERSVDALTDAIQSLMQAYPLREDVRRYAENFSWEATSQLLFEHFGQLVESQCP</sequence>
<reference evidence="3 4" key="1">
    <citation type="submission" date="2021-03" db="EMBL/GenBank/DDBJ databases">
        <title>novel species isolated from a fishpond in China.</title>
        <authorList>
            <person name="Lu H."/>
            <person name="Cai Z."/>
        </authorList>
    </citation>
    <scope>NUCLEOTIDE SEQUENCE [LARGE SCALE GENOMIC DNA]</scope>
    <source>
        <strain evidence="3 4">Y57</strain>
    </source>
</reference>
<dbReference type="InterPro" id="IPR050194">
    <property type="entry name" value="Glycosyltransferase_grp1"/>
</dbReference>
<organism evidence="3 4">
    <name type="scientific">Bowmanella yangjiangensis</name>
    <dbReference type="NCBI Taxonomy" id="2811230"/>
    <lineage>
        <taxon>Bacteria</taxon>
        <taxon>Pseudomonadati</taxon>
        <taxon>Pseudomonadota</taxon>
        <taxon>Gammaproteobacteria</taxon>
        <taxon>Alteromonadales</taxon>
        <taxon>Alteromonadaceae</taxon>
        <taxon>Bowmanella</taxon>
    </lineage>
</organism>
<dbReference type="InterPro" id="IPR001296">
    <property type="entry name" value="Glyco_trans_1"/>
</dbReference>
<dbReference type="Pfam" id="PF13439">
    <property type="entry name" value="Glyco_transf_4"/>
    <property type="match status" value="1"/>
</dbReference>
<feature type="domain" description="Glycosyltransferase subfamily 4-like N-terminal" evidence="2">
    <location>
        <begin position="87"/>
        <end position="201"/>
    </location>
</feature>